<keyword evidence="5" id="KW-0547">Nucleotide-binding</keyword>
<dbReference type="EMBL" id="JBEPMN010000017">
    <property type="protein sequence ID" value="MET3662945.1"/>
    <property type="molecule type" value="Genomic_DNA"/>
</dbReference>
<evidence type="ECO:0000259" key="8">
    <source>
        <dbReference type="PROSITE" id="PS50893"/>
    </source>
</evidence>
<keyword evidence="7" id="KW-0472">Membrane</keyword>
<gene>
    <name evidence="9" type="ORF">ABID44_003298</name>
</gene>
<dbReference type="GO" id="GO:0005524">
    <property type="term" value="F:ATP binding"/>
    <property type="evidence" value="ECO:0007669"/>
    <property type="project" value="UniProtKB-KW"/>
</dbReference>
<proteinExistence type="inferred from homology"/>
<dbReference type="RefSeq" id="WP_354152782.1">
    <property type="nucleotide sequence ID" value="NZ_JBEPMN010000017.1"/>
</dbReference>
<dbReference type="PANTHER" id="PTHR43297">
    <property type="entry name" value="OLIGOPEPTIDE TRANSPORT ATP-BINDING PROTEIN APPD"/>
    <property type="match status" value="1"/>
</dbReference>
<dbReference type="InterPro" id="IPR050388">
    <property type="entry name" value="ABC_Ni/Peptide_Import"/>
</dbReference>
<dbReference type="PANTHER" id="PTHR43297:SF2">
    <property type="entry name" value="DIPEPTIDE TRANSPORT ATP-BINDING PROTEIN DPPD"/>
    <property type="match status" value="1"/>
</dbReference>
<dbReference type="NCBIfam" id="TIGR01727">
    <property type="entry name" value="oligo_HPY"/>
    <property type="match status" value="1"/>
</dbReference>
<dbReference type="Gene3D" id="3.40.50.300">
    <property type="entry name" value="P-loop containing nucleotide triphosphate hydrolases"/>
    <property type="match status" value="1"/>
</dbReference>
<dbReference type="SMART" id="SM00382">
    <property type="entry name" value="AAA"/>
    <property type="match status" value="1"/>
</dbReference>
<comment type="caution">
    <text evidence="9">The sequence shown here is derived from an EMBL/GenBank/DDBJ whole genome shotgun (WGS) entry which is preliminary data.</text>
</comment>
<keyword evidence="10" id="KW-1185">Reference proteome</keyword>
<evidence type="ECO:0000313" key="10">
    <source>
        <dbReference type="Proteomes" id="UP001549143"/>
    </source>
</evidence>
<dbReference type="InterPro" id="IPR027417">
    <property type="entry name" value="P-loop_NTPase"/>
</dbReference>
<organism evidence="9 10">
    <name type="scientific">Aquamicrobium ahrensii</name>
    <dbReference type="NCBI Taxonomy" id="469551"/>
    <lineage>
        <taxon>Bacteria</taxon>
        <taxon>Pseudomonadati</taxon>
        <taxon>Pseudomonadota</taxon>
        <taxon>Alphaproteobacteria</taxon>
        <taxon>Hyphomicrobiales</taxon>
        <taxon>Phyllobacteriaceae</taxon>
        <taxon>Aquamicrobium</taxon>
    </lineage>
</organism>
<dbReference type="Pfam" id="PF08352">
    <property type="entry name" value="oligo_HPY"/>
    <property type="match status" value="1"/>
</dbReference>
<dbReference type="SUPFAM" id="SSF52540">
    <property type="entry name" value="P-loop containing nucleoside triphosphate hydrolases"/>
    <property type="match status" value="1"/>
</dbReference>
<feature type="domain" description="ABC transporter" evidence="8">
    <location>
        <begin position="7"/>
        <end position="254"/>
    </location>
</feature>
<protein>
    <submittedName>
        <fullName evidence="9">Peptide/nickel transport system ATP-binding protein</fullName>
    </submittedName>
</protein>
<accession>A0ABV2KPC9</accession>
<dbReference type="PROSITE" id="PS50893">
    <property type="entry name" value="ABC_TRANSPORTER_2"/>
    <property type="match status" value="1"/>
</dbReference>
<dbReference type="InterPro" id="IPR003439">
    <property type="entry name" value="ABC_transporter-like_ATP-bd"/>
</dbReference>
<comment type="subcellular location">
    <subcellularLocation>
        <location evidence="1">Cell inner membrane</location>
        <topology evidence="1">Peripheral membrane protein</topology>
    </subcellularLocation>
</comment>
<evidence type="ECO:0000256" key="5">
    <source>
        <dbReference type="ARBA" id="ARBA00022741"/>
    </source>
</evidence>
<evidence type="ECO:0000256" key="1">
    <source>
        <dbReference type="ARBA" id="ARBA00004417"/>
    </source>
</evidence>
<reference evidence="9 10" key="1">
    <citation type="submission" date="2024-06" db="EMBL/GenBank/DDBJ databases">
        <title>Genomic Encyclopedia of Type Strains, Phase IV (KMG-IV): sequencing the most valuable type-strain genomes for metagenomic binning, comparative biology and taxonomic classification.</title>
        <authorList>
            <person name="Goeker M."/>
        </authorList>
    </citation>
    <scope>NUCLEOTIDE SEQUENCE [LARGE SCALE GENOMIC DNA]</scope>
    <source>
        <strain evidence="9 10">DSM 19730</strain>
    </source>
</reference>
<evidence type="ECO:0000256" key="2">
    <source>
        <dbReference type="ARBA" id="ARBA00005417"/>
    </source>
</evidence>
<keyword evidence="4" id="KW-1003">Cell membrane</keyword>
<name>A0ABV2KPC9_9HYPH</name>
<dbReference type="Proteomes" id="UP001549143">
    <property type="component" value="Unassembled WGS sequence"/>
</dbReference>
<dbReference type="InterPro" id="IPR013563">
    <property type="entry name" value="Oligopep_ABC_C"/>
</dbReference>
<evidence type="ECO:0000313" key="9">
    <source>
        <dbReference type="EMBL" id="MET3662945.1"/>
    </source>
</evidence>
<comment type="similarity">
    <text evidence="2">Belongs to the ABC transporter superfamily.</text>
</comment>
<dbReference type="Pfam" id="PF00005">
    <property type="entry name" value="ABC_tran"/>
    <property type="match status" value="1"/>
</dbReference>
<sequence length="324" mass="35244">MGSAPVLEFSNLHVRFFDEFDVVSGLSFSVQQGETLCIVGESGCGKSMSALSALGLLPPMARISEGEIRLDGRNIADLSDRDLRKVRGKEIAMIFQEPMSSLNPLMTVGEQIAEVLVLHQDLSRKAALERAAELLEIVQIPDAQRRLSDYPHQLSGGMRQRVMIAIALACNPRVLLADEPTTALDVTVQAQITDLLGKLQQDFGTAIVLITHDMGLVAENADRVVVMYAGRKVEEASVERFFSQPSHPYSRGLLGALPKLGSSLQEKSERLREIPGVVPKLSGLPAGCPFQPRCGEATSVCAEKPPPFEVVDTNHIVACWHPAR</sequence>
<keyword evidence="3" id="KW-0813">Transport</keyword>
<evidence type="ECO:0000256" key="4">
    <source>
        <dbReference type="ARBA" id="ARBA00022475"/>
    </source>
</evidence>
<evidence type="ECO:0000256" key="3">
    <source>
        <dbReference type="ARBA" id="ARBA00022448"/>
    </source>
</evidence>
<dbReference type="InterPro" id="IPR017871">
    <property type="entry name" value="ABC_transporter-like_CS"/>
</dbReference>
<evidence type="ECO:0000256" key="7">
    <source>
        <dbReference type="ARBA" id="ARBA00023136"/>
    </source>
</evidence>
<dbReference type="CDD" id="cd03257">
    <property type="entry name" value="ABC_NikE_OppD_transporters"/>
    <property type="match status" value="1"/>
</dbReference>
<evidence type="ECO:0000256" key="6">
    <source>
        <dbReference type="ARBA" id="ARBA00022840"/>
    </source>
</evidence>
<keyword evidence="6 9" id="KW-0067">ATP-binding</keyword>
<dbReference type="InterPro" id="IPR003593">
    <property type="entry name" value="AAA+_ATPase"/>
</dbReference>
<dbReference type="PROSITE" id="PS00211">
    <property type="entry name" value="ABC_TRANSPORTER_1"/>
    <property type="match status" value="1"/>
</dbReference>